<dbReference type="Gene3D" id="2.60.40.1120">
    <property type="entry name" value="Carboxypeptidase-like, regulatory domain"/>
    <property type="match status" value="1"/>
</dbReference>
<dbReference type="InterPro" id="IPR037066">
    <property type="entry name" value="Plug_dom_sf"/>
</dbReference>
<evidence type="ECO:0000256" key="2">
    <source>
        <dbReference type="ARBA" id="ARBA00022448"/>
    </source>
</evidence>
<dbReference type="EMBL" id="VSSQ01000383">
    <property type="protein sequence ID" value="MPL93185.1"/>
    <property type="molecule type" value="Genomic_DNA"/>
</dbReference>
<dbReference type="AlphaFoldDB" id="A0A644VPB3"/>
<name>A0A644VPB3_9ZZZZ</name>
<dbReference type="GO" id="GO:0009279">
    <property type="term" value="C:cell outer membrane"/>
    <property type="evidence" value="ECO:0007669"/>
    <property type="project" value="UniProtKB-SubCell"/>
</dbReference>
<dbReference type="Pfam" id="PF07660">
    <property type="entry name" value="STN"/>
    <property type="match status" value="1"/>
</dbReference>
<gene>
    <name evidence="7" type="ORF">SDC9_39311</name>
</gene>
<dbReference type="InterPro" id="IPR011662">
    <property type="entry name" value="Secretin/TonB_short_N"/>
</dbReference>
<reference evidence="7" key="1">
    <citation type="submission" date="2019-08" db="EMBL/GenBank/DDBJ databases">
        <authorList>
            <person name="Kucharzyk K."/>
            <person name="Murdoch R.W."/>
            <person name="Higgins S."/>
            <person name="Loffler F."/>
        </authorList>
    </citation>
    <scope>NUCLEOTIDE SEQUENCE</scope>
</reference>
<feature type="domain" description="Secretin/TonB short N-terminal" evidence="5">
    <location>
        <begin position="56"/>
        <end position="103"/>
    </location>
</feature>
<sequence length="884" mass="100053">MFSSKALRRLLLIAFLLSGFAGVSNAQDLNKKITLKLSDVTLRQALDEIHNSSGLLFSYNPSQVPLSDKVSVNCRNKPTRDVLNDLFKPFGITYSIVEKQVVLKGGKKTNEPVPAEQVKYTISGHVTDSASGEVLIGTAIYINGTTTGVIANNYGFYSLSLPPGKYELVYSFMGFNKKIIPIDLKQNEQISVPLSISQLQMEAVIVSDKDNEDWRDNLRAGMISLEPKVLQQMPGFAGEADPIKSLQAVPGIQSQGDGSSYFFVRGGKNDQNLILVDEAPVYNASHLFGFFTSMVPDAVKNIDIYKGDAPAQYGGRLSSVIDMQLKDGNMERFGLNGSSNLFANTLALEAPFKKNVSSFYVALRTSNLGWISRSLNRNNLILGFSDFNSKLNVKINRNNRIFLTLYGGLDQYFVKSAANHTSGINWSNNLGTLRWNHIFNDKLFCNTTIYYSRYNYFVQIWKENSDYWDSHIYQGSVKSDFSWFFAPNLTFRIGLDLSGFESEPGNIRLNNETAQALLPVVPAYRSGSSTIYFSAEQKIGNKWFLNYGLRQPVWRNIGETTVYYFDEAYNVTDTVSFKTNEEINKFRCLEPRLTITFSPLTGRQIKFSYNRNNQFLQILSSSISPFNGIESWVPAGTNINIQRADQISIGYFDRLLKNGFLFSAEVYYKLMRNQLDYVDHANLLLNPLLEAEVRNGKINAYGVELMARKNSGALTGWISYTYSRSLVNTQELNEGRTYPAMWDRPHNVSLHVSWTNGHRWKLTANWIYLTGMPVTTPVGYYTYMNHLVPVYDKIHNSRLPDYHRLDISVTLALSKASRKWQHYLEFGIYNFYGRHNPISITFNKIVDDNGNFVLPADFSDPVLINPVTTAVAGFIPSLTYRFRL</sequence>
<dbReference type="InterPro" id="IPR012910">
    <property type="entry name" value="Plug_dom"/>
</dbReference>
<evidence type="ECO:0000259" key="5">
    <source>
        <dbReference type="Pfam" id="PF07660"/>
    </source>
</evidence>
<dbReference type="SUPFAM" id="SSF49464">
    <property type="entry name" value="Carboxypeptidase regulatory domain-like"/>
    <property type="match status" value="1"/>
</dbReference>
<feature type="domain" description="TonB-dependent receptor plug" evidence="6">
    <location>
        <begin position="241"/>
        <end position="316"/>
    </location>
</feature>
<comment type="caution">
    <text evidence="7">The sequence shown here is derived from an EMBL/GenBank/DDBJ whole genome shotgun (WGS) entry which is preliminary data.</text>
</comment>
<dbReference type="SUPFAM" id="SSF56935">
    <property type="entry name" value="Porins"/>
    <property type="match status" value="1"/>
</dbReference>
<accession>A0A644VPB3</accession>
<evidence type="ECO:0000259" key="6">
    <source>
        <dbReference type="Pfam" id="PF07715"/>
    </source>
</evidence>
<protein>
    <submittedName>
        <fullName evidence="7">Uncharacterized protein</fullName>
    </submittedName>
</protein>
<keyword evidence="2" id="KW-0813">Transport</keyword>
<keyword evidence="3" id="KW-0472">Membrane</keyword>
<keyword evidence="4" id="KW-0998">Cell outer membrane</keyword>
<evidence type="ECO:0000256" key="1">
    <source>
        <dbReference type="ARBA" id="ARBA00004442"/>
    </source>
</evidence>
<dbReference type="InterPro" id="IPR008969">
    <property type="entry name" value="CarboxyPept-like_regulatory"/>
</dbReference>
<comment type="subcellular location">
    <subcellularLocation>
        <location evidence="1">Cell outer membrane</location>
    </subcellularLocation>
</comment>
<dbReference type="Gene3D" id="2.40.170.20">
    <property type="entry name" value="TonB-dependent receptor, beta-barrel domain"/>
    <property type="match status" value="1"/>
</dbReference>
<proteinExistence type="predicted"/>
<dbReference type="Pfam" id="PF13715">
    <property type="entry name" value="CarbopepD_reg_2"/>
    <property type="match status" value="1"/>
</dbReference>
<evidence type="ECO:0000313" key="7">
    <source>
        <dbReference type="EMBL" id="MPL93185.1"/>
    </source>
</evidence>
<dbReference type="InterPro" id="IPR036942">
    <property type="entry name" value="Beta-barrel_TonB_sf"/>
</dbReference>
<evidence type="ECO:0000256" key="4">
    <source>
        <dbReference type="ARBA" id="ARBA00023237"/>
    </source>
</evidence>
<evidence type="ECO:0000256" key="3">
    <source>
        <dbReference type="ARBA" id="ARBA00023136"/>
    </source>
</evidence>
<organism evidence="7">
    <name type="scientific">bioreactor metagenome</name>
    <dbReference type="NCBI Taxonomy" id="1076179"/>
    <lineage>
        <taxon>unclassified sequences</taxon>
        <taxon>metagenomes</taxon>
        <taxon>ecological metagenomes</taxon>
    </lineage>
</organism>
<dbReference type="Pfam" id="PF07715">
    <property type="entry name" value="Plug"/>
    <property type="match status" value="1"/>
</dbReference>
<dbReference type="Gene3D" id="2.170.130.10">
    <property type="entry name" value="TonB-dependent receptor, plug domain"/>
    <property type="match status" value="1"/>
</dbReference>